<comment type="caution">
    <text evidence="2">The sequence shown here is derived from an EMBL/GenBank/DDBJ whole genome shotgun (WGS) entry which is preliminary data.</text>
</comment>
<reference evidence="2" key="2">
    <citation type="submission" date="2023-01" db="EMBL/GenBank/DDBJ databases">
        <authorList>
            <person name="Sun Q."/>
            <person name="Evtushenko L."/>
        </authorList>
    </citation>
    <scope>NUCLEOTIDE SEQUENCE</scope>
    <source>
        <strain evidence="2">VKM B-2789</strain>
    </source>
</reference>
<evidence type="ECO:0000256" key="1">
    <source>
        <dbReference type="SAM" id="MobiDB-lite"/>
    </source>
</evidence>
<gene>
    <name evidence="2" type="ORF">GCM10017653_47170</name>
</gene>
<keyword evidence="3" id="KW-1185">Reference proteome</keyword>
<reference evidence="2" key="1">
    <citation type="journal article" date="2014" name="Int. J. Syst. Evol. Microbiol.">
        <title>Complete genome sequence of Corynebacterium casei LMG S-19264T (=DSM 44701T), isolated from a smear-ripened cheese.</title>
        <authorList>
            <consortium name="US DOE Joint Genome Institute (JGI-PGF)"/>
            <person name="Walter F."/>
            <person name="Albersmeier A."/>
            <person name="Kalinowski J."/>
            <person name="Ruckert C."/>
        </authorList>
    </citation>
    <scope>NUCLEOTIDE SEQUENCE</scope>
    <source>
        <strain evidence="2">VKM B-2789</strain>
    </source>
</reference>
<sequence length="422" mass="46122">MSELVEQKSRREYAVVQDPVAIYDSARFEHMGRIAQMMARCSLIPESLYTVPDETDRRKKVILPVEVVAANCFLVVSYADRLGFDPFLVAQCTSVVRGRLMFEGKLIAAALDTKLGVQLSYEFGKWDPKTEACIVGPEGEGDLLGVRVSGSLAGIGVVEVHGSVGTWRTSGDGSPWKPGNFKRMLRYRGAREWARAHQPAIMLGVYTDDEMEDLVEDIRARRSEPVTIAERLAAPVEGAQGFNRAHIAAELGEPEQKKVAEKKADPKPRAKPKDKPAEDFAETRSDEREHPKEAVAAEHAPATERASADEDQAIETAATEDGASATEDGSDAGTEQAEQEVAAKGANADPQPPEGTTPETYAVEWRWRIRNAATVADADAMSQLWASTPEKQRRNKIGIDPDLRDKLRDEAKATAEALRAGG</sequence>
<proteinExistence type="predicted"/>
<feature type="compositionally biased region" description="Basic and acidic residues" evidence="1">
    <location>
        <begin position="254"/>
        <end position="296"/>
    </location>
</feature>
<evidence type="ECO:0000313" key="2">
    <source>
        <dbReference type="EMBL" id="GLK86647.1"/>
    </source>
</evidence>
<organism evidence="2 3">
    <name type="scientific">Ancylobacter defluvii</name>
    <dbReference type="NCBI Taxonomy" id="1282440"/>
    <lineage>
        <taxon>Bacteria</taxon>
        <taxon>Pseudomonadati</taxon>
        <taxon>Pseudomonadota</taxon>
        <taxon>Alphaproteobacteria</taxon>
        <taxon>Hyphomicrobiales</taxon>
        <taxon>Xanthobacteraceae</taxon>
        <taxon>Ancylobacter</taxon>
    </lineage>
</organism>
<evidence type="ECO:0000313" key="3">
    <source>
        <dbReference type="Proteomes" id="UP001143330"/>
    </source>
</evidence>
<protein>
    <recommendedName>
        <fullName evidence="4">Recombinase RecT</fullName>
    </recommendedName>
</protein>
<dbReference type="EMBL" id="BSFM01000021">
    <property type="protein sequence ID" value="GLK86647.1"/>
    <property type="molecule type" value="Genomic_DNA"/>
</dbReference>
<evidence type="ECO:0008006" key="4">
    <source>
        <dbReference type="Google" id="ProtNLM"/>
    </source>
</evidence>
<dbReference type="RefSeq" id="WP_213363683.1">
    <property type="nucleotide sequence ID" value="NZ_BSFM01000021.1"/>
</dbReference>
<feature type="region of interest" description="Disordered" evidence="1">
    <location>
        <begin position="251"/>
        <end position="362"/>
    </location>
</feature>
<name>A0A9W6K0G7_9HYPH</name>
<dbReference type="Proteomes" id="UP001143330">
    <property type="component" value="Unassembled WGS sequence"/>
</dbReference>
<accession>A0A9W6K0G7</accession>
<dbReference type="AlphaFoldDB" id="A0A9W6K0G7"/>